<dbReference type="EMBL" id="JABSTV010001255">
    <property type="protein sequence ID" value="KAH7936257.1"/>
    <property type="molecule type" value="Genomic_DNA"/>
</dbReference>
<reference evidence="1" key="2">
    <citation type="submission" date="2021-09" db="EMBL/GenBank/DDBJ databases">
        <authorList>
            <person name="Jia N."/>
            <person name="Wang J."/>
            <person name="Shi W."/>
            <person name="Du L."/>
            <person name="Sun Y."/>
            <person name="Zhan W."/>
            <person name="Jiang J."/>
            <person name="Wang Q."/>
            <person name="Zhang B."/>
            <person name="Ji P."/>
            <person name="Sakyi L.B."/>
            <person name="Cui X."/>
            <person name="Yuan T."/>
            <person name="Jiang B."/>
            <person name="Yang W."/>
            <person name="Lam T.T.-Y."/>
            <person name="Chang Q."/>
            <person name="Ding S."/>
            <person name="Wang X."/>
            <person name="Zhu J."/>
            <person name="Ruan X."/>
            <person name="Zhao L."/>
            <person name="Wei J."/>
            <person name="Que T."/>
            <person name="Du C."/>
            <person name="Cheng J."/>
            <person name="Dai P."/>
            <person name="Han X."/>
            <person name="Huang E."/>
            <person name="Gao Y."/>
            <person name="Liu J."/>
            <person name="Shao H."/>
            <person name="Ye R."/>
            <person name="Li L."/>
            <person name="Wei W."/>
            <person name="Wang X."/>
            <person name="Wang C."/>
            <person name="Huo Q."/>
            <person name="Li W."/>
            <person name="Guo W."/>
            <person name="Chen H."/>
            <person name="Chen S."/>
            <person name="Zhou L."/>
            <person name="Zhou L."/>
            <person name="Ni X."/>
            <person name="Tian J."/>
            <person name="Zhou Y."/>
            <person name="Sheng Y."/>
            <person name="Liu T."/>
            <person name="Pan Y."/>
            <person name="Xia L."/>
            <person name="Li J."/>
            <person name="Zhao F."/>
            <person name="Cao W."/>
        </authorList>
    </citation>
    <scope>NUCLEOTIDE SEQUENCE</scope>
    <source>
        <strain evidence="1">Rsan-2018</strain>
        <tissue evidence="1">Larvae</tissue>
    </source>
</reference>
<organism evidence="1 2">
    <name type="scientific">Rhipicephalus sanguineus</name>
    <name type="common">Brown dog tick</name>
    <name type="synonym">Ixodes sanguineus</name>
    <dbReference type="NCBI Taxonomy" id="34632"/>
    <lineage>
        <taxon>Eukaryota</taxon>
        <taxon>Metazoa</taxon>
        <taxon>Ecdysozoa</taxon>
        <taxon>Arthropoda</taxon>
        <taxon>Chelicerata</taxon>
        <taxon>Arachnida</taxon>
        <taxon>Acari</taxon>
        <taxon>Parasitiformes</taxon>
        <taxon>Ixodida</taxon>
        <taxon>Ixodoidea</taxon>
        <taxon>Ixodidae</taxon>
        <taxon>Rhipicephalinae</taxon>
        <taxon>Rhipicephalus</taxon>
        <taxon>Rhipicephalus</taxon>
    </lineage>
</organism>
<evidence type="ECO:0000313" key="1">
    <source>
        <dbReference type="EMBL" id="KAH7936257.1"/>
    </source>
</evidence>
<dbReference type="Proteomes" id="UP000821837">
    <property type="component" value="Unassembled WGS sequence"/>
</dbReference>
<gene>
    <name evidence="1" type="ORF">HPB52_021090</name>
</gene>
<proteinExistence type="predicted"/>
<comment type="caution">
    <text evidence="1">The sequence shown here is derived from an EMBL/GenBank/DDBJ whole genome shotgun (WGS) entry which is preliminary data.</text>
</comment>
<sequence length="175" mass="19515">MAEKPAAAANGSTFEFELANDVLFEQCMKTDSRERRSLGMARKQLAEFGLGGWPYTQPHHHDVTFTNVLVTASRLALNLGLAALANVRVFGSARDRTFEIDDPVRLLRKDDLSGFEMKARALVLHRQLIASVFFYFAPRRLGTFYKVQEQIQLVSLILAMPPGGLRSAASAPFRT</sequence>
<accession>A0A9D4SNV2</accession>
<evidence type="ECO:0000313" key="2">
    <source>
        <dbReference type="Proteomes" id="UP000821837"/>
    </source>
</evidence>
<keyword evidence="2" id="KW-1185">Reference proteome</keyword>
<dbReference type="VEuPathDB" id="VectorBase:RSAN_052824"/>
<protein>
    <submittedName>
        <fullName evidence="1">Uncharacterized protein</fullName>
    </submittedName>
</protein>
<name>A0A9D4SNV2_RHISA</name>
<dbReference type="AlphaFoldDB" id="A0A9D4SNV2"/>
<reference evidence="1" key="1">
    <citation type="journal article" date="2020" name="Cell">
        <title>Large-Scale Comparative Analyses of Tick Genomes Elucidate Their Genetic Diversity and Vector Capacities.</title>
        <authorList>
            <consortium name="Tick Genome and Microbiome Consortium (TIGMIC)"/>
            <person name="Jia N."/>
            <person name="Wang J."/>
            <person name="Shi W."/>
            <person name="Du L."/>
            <person name="Sun Y."/>
            <person name="Zhan W."/>
            <person name="Jiang J.F."/>
            <person name="Wang Q."/>
            <person name="Zhang B."/>
            <person name="Ji P."/>
            <person name="Bell-Sakyi L."/>
            <person name="Cui X.M."/>
            <person name="Yuan T.T."/>
            <person name="Jiang B.G."/>
            <person name="Yang W.F."/>
            <person name="Lam T.T."/>
            <person name="Chang Q.C."/>
            <person name="Ding S.J."/>
            <person name="Wang X.J."/>
            <person name="Zhu J.G."/>
            <person name="Ruan X.D."/>
            <person name="Zhao L."/>
            <person name="Wei J.T."/>
            <person name="Ye R.Z."/>
            <person name="Que T.C."/>
            <person name="Du C.H."/>
            <person name="Zhou Y.H."/>
            <person name="Cheng J.X."/>
            <person name="Dai P.F."/>
            <person name="Guo W.B."/>
            <person name="Han X.H."/>
            <person name="Huang E.J."/>
            <person name="Li L.F."/>
            <person name="Wei W."/>
            <person name="Gao Y.C."/>
            <person name="Liu J.Z."/>
            <person name="Shao H.Z."/>
            <person name="Wang X."/>
            <person name="Wang C.C."/>
            <person name="Yang T.C."/>
            <person name="Huo Q.B."/>
            <person name="Li W."/>
            <person name="Chen H.Y."/>
            <person name="Chen S.E."/>
            <person name="Zhou L.G."/>
            <person name="Ni X.B."/>
            <person name="Tian J.H."/>
            <person name="Sheng Y."/>
            <person name="Liu T."/>
            <person name="Pan Y.S."/>
            <person name="Xia L.Y."/>
            <person name="Li J."/>
            <person name="Zhao F."/>
            <person name="Cao W.C."/>
        </authorList>
    </citation>
    <scope>NUCLEOTIDE SEQUENCE</scope>
    <source>
        <strain evidence="1">Rsan-2018</strain>
    </source>
</reference>